<feature type="transmembrane region" description="Helical" evidence="1">
    <location>
        <begin position="133"/>
        <end position="160"/>
    </location>
</feature>
<evidence type="ECO:0000256" key="1">
    <source>
        <dbReference type="SAM" id="Phobius"/>
    </source>
</evidence>
<protein>
    <submittedName>
        <fullName evidence="2">Tryptophan transporter</fullName>
    </submittedName>
</protein>
<feature type="transmembrane region" description="Helical" evidence="1">
    <location>
        <begin position="6"/>
        <end position="28"/>
    </location>
</feature>
<dbReference type="OrthoDB" id="2243651at2"/>
<keyword evidence="1" id="KW-0472">Membrane</keyword>
<organism evidence="2 3">
    <name type="scientific">Virgibacillus necropolis</name>
    <dbReference type="NCBI Taxonomy" id="163877"/>
    <lineage>
        <taxon>Bacteria</taxon>
        <taxon>Bacillati</taxon>
        <taxon>Bacillota</taxon>
        <taxon>Bacilli</taxon>
        <taxon>Bacillales</taxon>
        <taxon>Bacillaceae</taxon>
        <taxon>Virgibacillus</taxon>
    </lineage>
</organism>
<proteinExistence type="predicted"/>
<sequence length="175" mass="18803">MNTRVLIILSLLVGIGAVLHTVVPAILFGMKPDMLLSMMFLGIMLFPKLKYVVLLSIVTAIISALTTLAPGGQIANLIDKPITALLFFGLFLLVKDKVNDKISAPALTAIGTIISGSIFLFSALYIVGLMDGVFTALFLTIVLPTAAVNTIMMIVVYPVVQKIMRRSQPITLSNI</sequence>
<reference evidence="2 3" key="1">
    <citation type="journal article" date="2003" name="Int. J. Syst. Evol. Microbiol.">
        <title>Virgibacillus carmonensis sp. nov., Virgibacillus necropolis sp. nov. and Virgibacillus picturae sp. nov., three novel species isolated from deteriorated mural paintings, transfer of the species of the genus salibacillus to Virgibacillus, as Virgibacillus marismortui comb. nov. and Virgibacillus salexigens comb. nov., and emended description of the genus Virgibacillus.</title>
        <authorList>
            <person name="Heyrman J."/>
            <person name="Logan N.A."/>
            <person name="Busse H.J."/>
            <person name="Balcaen A."/>
            <person name="Lebbe L."/>
            <person name="Rodriguez-Diaz M."/>
            <person name="Swings J."/>
            <person name="De Vos P."/>
        </authorList>
    </citation>
    <scope>NUCLEOTIDE SEQUENCE [LARGE SCALE GENOMIC DNA]</scope>
    <source>
        <strain evidence="2 3">LMG 19488</strain>
    </source>
</reference>
<gene>
    <name evidence="2" type="ORF">CFK40_16945</name>
</gene>
<evidence type="ECO:0000313" key="2">
    <source>
        <dbReference type="EMBL" id="ASN06584.1"/>
    </source>
</evidence>
<dbReference type="Pfam" id="PF17099">
    <property type="entry name" value="TrpP"/>
    <property type="match status" value="1"/>
</dbReference>
<dbReference type="AlphaFoldDB" id="A0A221MG35"/>
<keyword evidence="1" id="KW-0812">Transmembrane</keyword>
<dbReference type="Proteomes" id="UP000204391">
    <property type="component" value="Chromosome"/>
</dbReference>
<feature type="transmembrane region" description="Helical" evidence="1">
    <location>
        <begin position="106"/>
        <end position="127"/>
    </location>
</feature>
<feature type="transmembrane region" description="Helical" evidence="1">
    <location>
        <begin position="74"/>
        <end position="94"/>
    </location>
</feature>
<keyword evidence="3" id="KW-1185">Reference proteome</keyword>
<feature type="transmembrane region" description="Helical" evidence="1">
    <location>
        <begin position="49"/>
        <end position="68"/>
    </location>
</feature>
<keyword evidence="1" id="KW-1133">Transmembrane helix</keyword>
<evidence type="ECO:0000313" key="3">
    <source>
        <dbReference type="Proteomes" id="UP000204391"/>
    </source>
</evidence>
<dbReference type="EMBL" id="CP022437">
    <property type="protein sequence ID" value="ASN06584.1"/>
    <property type="molecule type" value="Genomic_DNA"/>
</dbReference>
<name>A0A221MG35_9BACI</name>
<dbReference type="InterPro" id="IPR031360">
    <property type="entry name" value="TrpP"/>
</dbReference>
<dbReference type="KEGG" id="vne:CFK40_16945"/>
<accession>A0A221MG35</accession>
<dbReference type="RefSeq" id="WP_089533580.1">
    <property type="nucleotide sequence ID" value="NZ_CP022437.1"/>
</dbReference>